<proteinExistence type="inferred from homology"/>
<evidence type="ECO:0000256" key="5">
    <source>
        <dbReference type="ARBA" id="ARBA00022801"/>
    </source>
</evidence>
<comment type="catalytic activity">
    <reaction evidence="1 7">
        <text>Cleavage of hydrophobic, N-terminal signal or leader sequences from secreted and periplasmic proteins.</text>
        <dbReference type="EC" id="3.4.21.89"/>
    </reaction>
</comment>
<comment type="subcellular location">
    <subcellularLocation>
        <location evidence="2">Cell membrane</location>
        <topology evidence="2">Single-pass type II membrane protein</topology>
    </subcellularLocation>
    <subcellularLocation>
        <location evidence="7">Membrane</location>
        <topology evidence="7">Single-pass type II membrane protein</topology>
    </subcellularLocation>
</comment>
<dbReference type="EC" id="3.4.21.89" evidence="4 7"/>
<evidence type="ECO:0000256" key="4">
    <source>
        <dbReference type="ARBA" id="ARBA00013208"/>
    </source>
</evidence>
<feature type="active site" evidence="6">
    <location>
        <position position="62"/>
    </location>
</feature>
<dbReference type="Gene3D" id="2.10.109.10">
    <property type="entry name" value="Umud Fragment, subunit A"/>
    <property type="match status" value="1"/>
</dbReference>
<gene>
    <name evidence="10" type="ORF">ATL40_0869</name>
</gene>
<dbReference type="PANTHER" id="PTHR43390">
    <property type="entry name" value="SIGNAL PEPTIDASE I"/>
    <property type="match status" value="1"/>
</dbReference>
<dbReference type="AlphaFoldDB" id="A0A2A9D0D7"/>
<feature type="domain" description="Peptidase S26" evidence="9">
    <location>
        <begin position="32"/>
        <end position="223"/>
    </location>
</feature>
<evidence type="ECO:0000259" key="9">
    <source>
        <dbReference type="Pfam" id="PF10502"/>
    </source>
</evidence>
<keyword evidence="7" id="KW-0812">Transmembrane</keyword>
<keyword evidence="11" id="KW-1185">Reference proteome</keyword>
<dbReference type="PANTHER" id="PTHR43390:SF1">
    <property type="entry name" value="CHLOROPLAST PROCESSING PEPTIDASE"/>
    <property type="match status" value="1"/>
</dbReference>
<dbReference type="GO" id="GO:0009003">
    <property type="term" value="F:signal peptidase activity"/>
    <property type="evidence" value="ECO:0007669"/>
    <property type="project" value="UniProtKB-EC"/>
</dbReference>
<dbReference type="EMBL" id="PDJD01000001">
    <property type="protein sequence ID" value="PFG19310.1"/>
    <property type="molecule type" value="Genomic_DNA"/>
</dbReference>
<dbReference type="GO" id="GO:0004252">
    <property type="term" value="F:serine-type endopeptidase activity"/>
    <property type="evidence" value="ECO:0007669"/>
    <property type="project" value="InterPro"/>
</dbReference>
<evidence type="ECO:0000256" key="3">
    <source>
        <dbReference type="ARBA" id="ARBA00009370"/>
    </source>
</evidence>
<keyword evidence="5 7" id="KW-0378">Hydrolase</keyword>
<dbReference type="Proteomes" id="UP000224915">
    <property type="component" value="Unassembled WGS sequence"/>
</dbReference>
<comment type="similarity">
    <text evidence="3 7">Belongs to the peptidase S26 family.</text>
</comment>
<dbReference type="CDD" id="cd06530">
    <property type="entry name" value="S26_SPase_I"/>
    <property type="match status" value="1"/>
</dbReference>
<feature type="region of interest" description="Disordered" evidence="8">
    <location>
        <begin position="1"/>
        <end position="25"/>
    </location>
</feature>
<accession>A0A2A9D0D7</accession>
<dbReference type="OrthoDB" id="9815782at2"/>
<dbReference type="RefSeq" id="WP_098468449.1">
    <property type="nucleotide sequence ID" value="NZ_PDJD01000001.1"/>
</dbReference>
<dbReference type="GO" id="GO:0005886">
    <property type="term" value="C:plasma membrane"/>
    <property type="evidence" value="ECO:0007669"/>
    <property type="project" value="UniProtKB-SubCell"/>
</dbReference>
<evidence type="ECO:0000256" key="1">
    <source>
        <dbReference type="ARBA" id="ARBA00000677"/>
    </source>
</evidence>
<evidence type="ECO:0000313" key="11">
    <source>
        <dbReference type="Proteomes" id="UP000224915"/>
    </source>
</evidence>
<evidence type="ECO:0000256" key="2">
    <source>
        <dbReference type="ARBA" id="ARBA00004401"/>
    </source>
</evidence>
<dbReference type="PRINTS" id="PR00727">
    <property type="entry name" value="LEADERPTASE"/>
</dbReference>
<feature type="transmembrane region" description="Helical" evidence="7">
    <location>
        <begin position="35"/>
        <end position="57"/>
    </location>
</feature>
<dbReference type="InterPro" id="IPR000223">
    <property type="entry name" value="Pept_S26A_signal_pept_1"/>
</dbReference>
<dbReference type="GO" id="GO:0006465">
    <property type="term" value="P:signal peptide processing"/>
    <property type="evidence" value="ECO:0007669"/>
    <property type="project" value="InterPro"/>
</dbReference>
<sequence>MTDSRQPGSDVPGPDGPQAQPSRSRRSLSALKETVLVVAIALVISLLVKTFLVQAFYIPSSSMEDTLEVGDRVLVSRLAPGLLEVHRGDIVVFEDPGGWLRDDADPDSLKQRLITVGEFVGLLPANTGSHLIKRVIGLPGDTVACCGQDGRVTVNGVPIDEPYVIEGAAPSDVPFEVTVPEGHLFVLGDNRSNSADSRYHQGAPGGGTVPIENVVGVAQVTIWPLDRVGLLRNPGTTFADVPEAS</sequence>
<feature type="active site" evidence="6">
    <location>
        <position position="133"/>
    </location>
</feature>
<evidence type="ECO:0000256" key="8">
    <source>
        <dbReference type="SAM" id="MobiDB-lite"/>
    </source>
</evidence>
<keyword evidence="7" id="KW-0472">Membrane</keyword>
<keyword evidence="7" id="KW-0645">Protease</keyword>
<dbReference type="PROSITE" id="PS00761">
    <property type="entry name" value="SPASE_I_3"/>
    <property type="match status" value="1"/>
</dbReference>
<comment type="caution">
    <text evidence="10">The sequence shown here is derived from an EMBL/GenBank/DDBJ whole genome shotgun (WGS) entry which is preliminary data.</text>
</comment>
<dbReference type="NCBIfam" id="TIGR02227">
    <property type="entry name" value="sigpep_I_bact"/>
    <property type="match status" value="1"/>
</dbReference>
<protein>
    <recommendedName>
        <fullName evidence="4 7">Signal peptidase I</fullName>
        <ecNumber evidence="4 7">3.4.21.89</ecNumber>
    </recommendedName>
</protein>
<dbReference type="Pfam" id="PF10502">
    <property type="entry name" value="Peptidase_S26"/>
    <property type="match status" value="1"/>
</dbReference>
<dbReference type="SUPFAM" id="SSF51306">
    <property type="entry name" value="LexA/Signal peptidase"/>
    <property type="match status" value="1"/>
</dbReference>
<dbReference type="InterPro" id="IPR019758">
    <property type="entry name" value="Pept_S26A_signal_pept_1_CS"/>
</dbReference>
<evidence type="ECO:0000256" key="6">
    <source>
        <dbReference type="PIRSR" id="PIRSR600223-1"/>
    </source>
</evidence>
<dbReference type="InterPro" id="IPR019533">
    <property type="entry name" value="Peptidase_S26"/>
</dbReference>
<evidence type="ECO:0000256" key="7">
    <source>
        <dbReference type="RuleBase" id="RU362042"/>
    </source>
</evidence>
<reference evidence="10 11" key="1">
    <citation type="submission" date="2017-10" db="EMBL/GenBank/DDBJ databases">
        <title>Sequencing the genomes of 1000 actinobacteria strains.</title>
        <authorList>
            <person name="Klenk H.-P."/>
        </authorList>
    </citation>
    <scope>NUCLEOTIDE SEQUENCE [LARGE SCALE GENOMIC DNA]</scope>
    <source>
        <strain evidence="10 11">DSM 21801</strain>
    </source>
</reference>
<dbReference type="InterPro" id="IPR036286">
    <property type="entry name" value="LexA/Signal_pep-like_sf"/>
</dbReference>
<organism evidence="10 11">
    <name type="scientific">Serinibacter salmoneus</name>
    <dbReference type="NCBI Taxonomy" id="556530"/>
    <lineage>
        <taxon>Bacteria</taxon>
        <taxon>Bacillati</taxon>
        <taxon>Actinomycetota</taxon>
        <taxon>Actinomycetes</taxon>
        <taxon>Micrococcales</taxon>
        <taxon>Beutenbergiaceae</taxon>
        <taxon>Serinibacter</taxon>
    </lineage>
</organism>
<keyword evidence="7" id="KW-1133">Transmembrane helix</keyword>
<name>A0A2A9D0D7_9MICO</name>
<evidence type="ECO:0000313" key="10">
    <source>
        <dbReference type="EMBL" id="PFG19310.1"/>
    </source>
</evidence>